<dbReference type="InterPro" id="IPR009000">
    <property type="entry name" value="Transl_B-barrel_sf"/>
</dbReference>
<dbReference type="Gene3D" id="2.40.30.10">
    <property type="entry name" value="Translation factors"/>
    <property type="match status" value="1"/>
</dbReference>
<dbReference type="SUPFAM" id="SSF50447">
    <property type="entry name" value="Translation proteins"/>
    <property type="match status" value="1"/>
</dbReference>
<evidence type="ECO:0000256" key="8">
    <source>
        <dbReference type="SAM" id="MobiDB-lite"/>
    </source>
</evidence>
<keyword evidence="3 7" id="KW-0479">Metal-binding</keyword>
<evidence type="ECO:0000313" key="10">
    <source>
        <dbReference type="EMBL" id="KAF2250803.1"/>
    </source>
</evidence>
<feature type="domain" description="Tr-type G" evidence="9">
    <location>
        <begin position="702"/>
        <end position="932"/>
    </location>
</feature>
<dbReference type="InterPro" id="IPR004161">
    <property type="entry name" value="EFTu-like_2"/>
</dbReference>
<dbReference type="Gene3D" id="3.40.50.300">
    <property type="entry name" value="P-loop containing nucleotide triphosphate hydrolases"/>
    <property type="match status" value="1"/>
</dbReference>
<dbReference type="GO" id="GO:0020037">
    <property type="term" value="F:heme binding"/>
    <property type="evidence" value="ECO:0007669"/>
    <property type="project" value="InterPro"/>
</dbReference>
<evidence type="ECO:0000256" key="2">
    <source>
        <dbReference type="ARBA" id="ARBA00007249"/>
    </source>
</evidence>
<dbReference type="SUPFAM" id="SSF50465">
    <property type="entry name" value="EF-Tu/eEF-1alpha/eIF2-gamma C-terminal domain"/>
    <property type="match status" value="1"/>
</dbReference>
<dbReference type="InterPro" id="IPR035531">
    <property type="entry name" value="GTPBP1-like"/>
</dbReference>
<comment type="similarity">
    <text evidence="2">Belongs to the TRAFAC class translation factor GTPase superfamily. Classic translation factor GTPase family. EF-Tu/EF-1A subfamily.</text>
</comment>
<keyword evidence="7" id="KW-0349">Heme</keyword>
<dbReference type="PANTHER" id="PTHR43721">
    <property type="entry name" value="ELONGATION FACTOR TU-RELATED"/>
    <property type="match status" value="1"/>
</dbReference>
<evidence type="ECO:0000256" key="5">
    <source>
        <dbReference type="ARBA" id="ARBA00023004"/>
    </source>
</evidence>
<keyword evidence="6" id="KW-0342">GTP-binding</keyword>
<dbReference type="EMBL" id="ML987193">
    <property type="protein sequence ID" value="KAF2250803.1"/>
    <property type="molecule type" value="Genomic_DNA"/>
</dbReference>
<feature type="compositionally biased region" description="Pro residues" evidence="8">
    <location>
        <begin position="461"/>
        <end position="473"/>
    </location>
</feature>
<dbReference type="GO" id="GO:0003924">
    <property type="term" value="F:GTPase activity"/>
    <property type="evidence" value="ECO:0007669"/>
    <property type="project" value="InterPro"/>
</dbReference>
<accession>A0A6A6IMV0</accession>
<reference evidence="10" key="1">
    <citation type="journal article" date="2020" name="Stud. Mycol.">
        <title>101 Dothideomycetes genomes: a test case for predicting lifestyles and emergence of pathogens.</title>
        <authorList>
            <person name="Haridas S."/>
            <person name="Albert R."/>
            <person name="Binder M."/>
            <person name="Bloem J."/>
            <person name="Labutti K."/>
            <person name="Salamov A."/>
            <person name="Andreopoulos B."/>
            <person name="Baker S."/>
            <person name="Barry K."/>
            <person name="Bills G."/>
            <person name="Bluhm B."/>
            <person name="Cannon C."/>
            <person name="Castanera R."/>
            <person name="Culley D."/>
            <person name="Daum C."/>
            <person name="Ezra D."/>
            <person name="Gonzalez J."/>
            <person name="Henrissat B."/>
            <person name="Kuo A."/>
            <person name="Liang C."/>
            <person name="Lipzen A."/>
            <person name="Lutzoni F."/>
            <person name="Magnuson J."/>
            <person name="Mondo S."/>
            <person name="Nolan M."/>
            <person name="Ohm R."/>
            <person name="Pangilinan J."/>
            <person name="Park H.-J."/>
            <person name="Ramirez L."/>
            <person name="Alfaro M."/>
            <person name="Sun H."/>
            <person name="Tritt A."/>
            <person name="Yoshinaga Y."/>
            <person name="Zwiers L.-H."/>
            <person name="Turgeon B."/>
            <person name="Goodwin S."/>
            <person name="Spatafora J."/>
            <person name="Crous P."/>
            <person name="Grigoriev I."/>
        </authorList>
    </citation>
    <scope>NUCLEOTIDE SEQUENCE</scope>
    <source>
        <strain evidence="10">CBS 122368</strain>
    </source>
</reference>
<dbReference type="GeneID" id="54576812"/>
<gene>
    <name evidence="10" type="ORF">BU26DRAFT_422827</name>
</gene>
<name>A0A6A6IMV0_9PLEO</name>
<dbReference type="Gene3D" id="1.20.58.480">
    <property type="match status" value="1"/>
</dbReference>
<dbReference type="GO" id="GO:0046872">
    <property type="term" value="F:metal ion binding"/>
    <property type="evidence" value="ECO:0007669"/>
    <property type="project" value="UniProtKB-KW"/>
</dbReference>
<dbReference type="SUPFAM" id="SSF140959">
    <property type="entry name" value="Indolic compounds 2,3-dioxygenase-like"/>
    <property type="match status" value="1"/>
</dbReference>
<dbReference type="Pfam" id="PF01231">
    <property type="entry name" value="IDO"/>
    <property type="match status" value="1"/>
</dbReference>
<organism evidence="10 11">
    <name type="scientific">Trematosphaeria pertusa</name>
    <dbReference type="NCBI Taxonomy" id="390896"/>
    <lineage>
        <taxon>Eukaryota</taxon>
        <taxon>Fungi</taxon>
        <taxon>Dikarya</taxon>
        <taxon>Ascomycota</taxon>
        <taxon>Pezizomycotina</taxon>
        <taxon>Dothideomycetes</taxon>
        <taxon>Pleosporomycetidae</taxon>
        <taxon>Pleosporales</taxon>
        <taxon>Massarineae</taxon>
        <taxon>Trematosphaeriaceae</taxon>
        <taxon>Trematosphaeria</taxon>
    </lineage>
</organism>
<dbReference type="FunFam" id="3.40.50.300:FF:000091">
    <property type="entry name" value="Probable GTP-binding protein 1"/>
    <property type="match status" value="1"/>
</dbReference>
<sequence>MAAPSFNFPVLTDTRPDDHSLPAFMVSTTRGFLPRQEPLVQLPPEFSTVDSLLQRMPVKTLSGEPGLLANFTFGDTVDKELPDLTAEVEQYRDDLVVMNALYRDYSFLASAYLLEPCHERYLKGEPYGLGRQRLPKSIALPIVKIAEIVGFKPFMEYAGSYALFNYRLEDAEKGLEYENLRLIRAFEHGLDPSSSEAGFVLVHIAMVKESGALVKGTVEMLKGCTAGDRERFDGGLRTLVEGLRKVNAVMNTMWNRSKPQSYTTFRTFIFGITSQSMFPDGVVYEGVSEEPMSFRGESGANDSMVPLCDNLLQIQMPETPLTEILKDFRQYRPGNHREFLESVRDCAESSGVKAFALGDSVSAALYLQALDQVRDFRWRHWCFTREYILKRTMHPTATGGSPIVTWLPNQLQAVMAQMMETYSYCKSVHGVSDIMDTVNHQRETLKKEVAKYCGERELNSPPHPPPPPLPPEPSTAIHTRTSLNASCKSSHGTFTSDHHSTAAPDINTAADTAHNHLYLSNSLPATMTSRHVKPNPVERRKGESALSDFADYVQKQQALRRPAGQAPALPEEHDELSILDELGLSDDASLHIRLKTLLLDPAEENVAALAEHIRARLAEGHGEALFDLGLEDSGDPMGFSKEDWDFALARIGTVCEQIKADYNVLMTRNVGGDAEVGPLNGNKTAVSGKLLLRHRPQSVDDVIETRIAVVGNVDAGKSTMLGVLVKGGLDDGRGKARVNLFRHKHEIESGRTSSVGMEIMGFDSKGEVVVSNVAGRKLTWEEIGRRSAKVIGFTDLAGHEKYLRTTVFGLLSSEPNYCLLMVAANNGLIGMSKEHLGIALALNVPVMVVITKIDICPPQILEQTITQLTKILKSPGARKIPIFIKDRQECINTATQFVSRRICPIFQVSNVTGHNLDLVRTFLNILPHHGNYNSSAPLEFHVNDTFSVPFVGTVVSGVVKSGVIHAGDTILIGPDGLGQFTTTKVRSIERKRIQVPGCSAGQSASLALRNVRRKDVRKGMVVLHKPDKPDPATGLIRQPKVYREFVAEVLILSHATTIKTKYQAMLHVGPVSQTCAIIDIDRQYIRTGDRAQVAFRFVQRPEYLTVGDRILFREGRTKGLGIVKRVGYDPKHPLNPEAQKEAQEGAGAEGT</sequence>
<dbReference type="AlphaFoldDB" id="A0A6A6IMV0"/>
<dbReference type="CDD" id="cd04165">
    <property type="entry name" value="GTPBP1_like"/>
    <property type="match status" value="1"/>
</dbReference>
<dbReference type="RefSeq" id="XP_033685807.1">
    <property type="nucleotide sequence ID" value="XM_033823482.1"/>
</dbReference>
<feature type="region of interest" description="Disordered" evidence="8">
    <location>
        <begin position="455"/>
        <end position="477"/>
    </location>
</feature>
<dbReference type="Proteomes" id="UP000800094">
    <property type="component" value="Unassembled WGS sequence"/>
</dbReference>
<dbReference type="FunFam" id="1.20.58.480:FF:000005">
    <property type="entry name" value="Indoleamine 2,3-dioxygenase family protein"/>
    <property type="match status" value="1"/>
</dbReference>
<dbReference type="InterPro" id="IPR050055">
    <property type="entry name" value="EF-Tu_GTPase"/>
</dbReference>
<dbReference type="Pfam" id="PF00009">
    <property type="entry name" value="GTP_EFTU"/>
    <property type="match status" value="1"/>
</dbReference>
<dbReference type="SUPFAM" id="SSF52540">
    <property type="entry name" value="P-loop containing nucleoside triphosphate hydrolases"/>
    <property type="match status" value="1"/>
</dbReference>
<dbReference type="CDD" id="cd03694">
    <property type="entry name" value="GTPBP_II"/>
    <property type="match status" value="1"/>
</dbReference>
<keyword evidence="5 7" id="KW-0408">Iron</keyword>
<dbReference type="PANTHER" id="PTHR43721:SF9">
    <property type="entry name" value="GTP-BINDING PROTEIN 1"/>
    <property type="match status" value="1"/>
</dbReference>
<dbReference type="InterPro" id="IPR000898">
    <property type="entry name" value="Indolamine_dOase"/>
</dbReference>
<keyword evidence="4" id="KW-0547">Nucleotide-binding</keyword>
<dbReference type="InterPro" id="IPR009001">
    <property type="entry name" value="Transl_elong_EF1A/Init_IF2_C"/>
</dbReference>
<dbReference type="GO" id="GO:0019441">
    <property type="term" value="P:L-tryptophan catabolic process to kynurenine"/>
    <property type="evidence" value="ECO:0007669"/>
    <property type="project" value="InterPro"/>
</dbReference>
<proteinExistence type="inferred from homology"/>
<dbReference type="InterPro" id="IPR037217">
    <property type="entry name" value="Trp/Indoleamine_2_3_dOase-like"/>
</dbReference>
<protein>
    <recommendedName>
        <fullName evidence="9">Tr-type G domain-containing protein</fullName>
    </recommendedName>
</protein>
<evidence type="ECO:0000256" key="7">
    <source>
        <dbReference type="PIRSR" id="PIRSR600898-1"/>
    </source>
</evidence>
<dbReference type="InterPro" id="IPR000795">
    <property type="entry name" value="T_Tr_GTP-bd_dom"/>
</dbReference>
<comment type="similarity">
    <text evidence="1">Belongs to the indoleamine 2,3-dioxygenase family.</text>
</comment>
<evidence type="ECO:0000256" key="1">
    <source>
        <dbReference type="ARBA" id="ARBA00007119"/>
    </source>
</evidence>
<dbReference type="OrthoDB" id="248233at2759"/>
<dbReference type="PROSITE" id="PS51722">
    <property type="entry name" value="G_TR_2"/>
    <property type="match status" value="1"/>
</dbReference>
<dbReference type="GO" id="GO:0016702">
    <property type="term" value="F:oxidoreductase activity, acting on single donors with incorporation of molecular oxygen, incorporation of two atoms of oxygen"/>
    <property type="evidence" value="ECO:0007669"/>
    <property type="project" value="UniProtKB-ARBA"/>
</dbReference>
<keyword evidence="11" id="KW-1185">Reference proteome</keyword>
<evidence type="ECO:0000256" key="6">
    <source>
        <dbReference type="ARBA" id="ARBA00023134"/>
    </source>
</evidence>
<evidence type="ECO:0000313" key="11">
    <source>
        <dbReference type="Proteomes" id="UP000800094"/>
    </source>
</evidence>
<feature type="binding site" description="proximal binding residue" evidence="7">
    <location>
        <position position="380"/>
    </location>
    <ligand>
        <name>heme b</name>
        <dbReference type="ChEBI" id="CHEBI:60344"/>
    </ligand>
    <ligandPart>
        <name>Fe</name>
        <dbReference type="ChEBI" id="CHEBI:18248"/>
    </ligandPart>
</feature>
<evidence type="ECO:0000256" key="4">
    <source>
        <dbReference type="ARBA" id="ARBA00022741"/>
    </source>
</evidence>
<dbReference type="FunFam" id="2.40.30.10:FF:000014">
    <property type="entry name" value="Probable GTP-binding protein 1"/>
    <property type="match status" value="1"/>
</dbReference>
<dbReference type="CDD" id="cd03708">
    <property type="entry name" value="GTPBP_III"/>
    <property type="match status" value="1"/>
</dbReference>
<evidence type="ECO:0000256" key="3">
    <source>
        <dbReference type="ARBA" id="ARBA00022723"/>
    </source>
</evidence>
<evidence type="ECO:0000259" key="9">
    <source>
        <dbReference type="PROSITE" id="PS51722"/>
    </source>
</evidence>
<dbReference type="InterPro" id="IPR027417">
    <property type="entry name" value="P-loop_NTPase"/>
</dbReference>
<dbReference type="Pfam" id="PF03144">
    <property type="entry name" value="GTP_EFTU_D2"/>
    <property type="match status" value="1"/>
</dbReference>
<dbReference type="GO" id="GO:0005525">
    <property type="term" value="F:GTP binding"/>
    <property type="evidence" value="ECO:0007669"/>
    <property type="project" value="UniProtKB-KW"/>
</dbReference>
<feature type="compositionally biased region" description="Basic and acidic residues" evidence="8">
    <location>
        <begin position="1131"/>
        <end position="1143"/>
    </location>
</feature>
<dbReference type="GO" id="GO:0003746">
    <property type="term" value="F:translation elongation factor activity"/>
    <property type="evidence" value="ECO:0007669"/>
    <property type="project" value="TreeGrafter"/>
</dbReference>
<feature type="region of interest" description="Disordered" evidence="8">
    <location>
        <begin position="1131"/>
        <end position="1151"/>
    </location>
</feature>